<evidence type="ECO:0000256" key="2">
    <source>
        <dbReference type="SAM" id="MobiDB-lite"/>
    </source>
</evidence>
<feature type="region of interest" description="Disordered" evidence="2">
    <location>
        <begin position="485"/>
        <end position="514"/>
    </location>
</feature>
<keyword evidence="1" id="KW-0175">Coiled coil</keyword>
<gene>
    <name evidence="3" type="ORF">GC097_00835</name>
</gene>
<evidence type="ECO:0000256" key="1">
    <source>
        <dbReference type="SAM" id="Coils"/>
    </source>
</evidence>
<dbReference type="EMBL" id="WHNZ01000007">
    <property type="protein sequence ID" value="NOU98571.1"/>
    <property type="molecule type" value="Genomic_DNA"/>
</dbReference>
<feature type="region of interest" description="Disordered" evidence="2">
    <location>
        <begin position="594"/>
        <end position="623"/>
    </location>
</feature>
<evidence type="ECO:0000313" key="3">
    <source>
        <dbReference type="EMBL" id="NOU98571.1"/>
    </source>
</evidence>
<proteinExistence type="predicted"/>
<comment type="caution">
    <text evidence="3">The sequence shown here is derived from an EMBL/GenBank/DDBJ whole genome shotgun (WGS) entry which is preliminary data.</text>
</comment>
<keyword evidence="4" id="KW-1185">Reference proteome</keyword>
<feature type="compositionally biased region" description="Polar residues" evidence="2">
    <location>
        <begin position="21"/>
        <end position="36"/>
    </location>
</feature>
<sequence length="888" mass="100868">MVIPRQPIHNQSKPLNESKPTESSTRSLTQALSTSVPGSIHRLHRMFGNQAVQRMFGNQSAQHVVQRSNELMIQRYEESDVEDMMENMYKVKKGDKNYHETEKNVNTILGIAEETGFLSEVKEMANSGRVLNPDGFYKTITAFNAKAKAGKKKTDTKEDNTRSSKGFIREILFALEQIKDGNQVQFGTMGPDPLADKLKKSGRDKEAEAIASDPIDLGYEWGGDTVVWGKDTVETRQHKVIEGEKLETFEKELIKAVKQLDGQNGEVAIKDSVRIADLVIMEGNELMEKDAQFIRGLIETSLKKNTFRKKPLHAFVDSVQVTTAKLGQVDYRINKETGDVTYGGDKSSDVVNVLNKRDPAEKMAEASVGKKKQARNLVAELIEAKKKLESATDEIKDELLDDPRDIQERIQLLEKVISIRGEIKKEYILSLEGVKDADSGIKALKKERGQWISKKKRETDTADANEEGWKNAFGAQALQLKEQEDKLDEAEKKWGEEKSTEKESLENEEKRKRELTTQMETVKKMVQDQVKAMKDRSEYIDSKVKAALQEKYKDEYEDSKVAVLDERWRTENESEYKLEMKKLREEWEALHQEDGMAEKANQADEREKNGTGRNKARNERAGQNKIEKQLKIDAVRKDYQDIISAVEAIVSNGEMCDTLAENISNIVFETGNRKAVTKLMSDVAVELEIAQKGKLIDHDTLKMFTEDLCKGGKYLNFQGNLAEIRHANLATKSMLPDSKPVKIGTEEWDKDKPQEEGKPQEVDVSYIDEKGILQLREVAWDIDTLEDKLYDKGKESQRKGYAALMKKRSSPQNINGEDIKGVQMSYVVEKASESDKELIFTKIPKGQQNISDNRGGIAKYLIQHGMSLYIGNDLYDPNRLSQELKRFI</sequence>
<feature type="coiled-coil region" evidence="1">
    <location>
        <begin position="371"/>
        <end position="401"/>
    </location>
</feature>
<evidence type="ECO:0000313" key="4">
    <source>
        <dbReference type="Proteomes" id="UP000618579"/>
    </source>
</evidence>
<feature type="region of interest" description="Disordered" evidence="2">
    <location>
        <begin position="1"/>
        <end position="36"/>
    </location>
</feature>
<feature type="region of interest" description="Disordered" evidence="2">
    <location>
        <begin position="740"/>
        <end position="760"/>
    </location>
</feature>
<accession>A0ABX1ZEP9</accession>
<protein>
    <submittedName>
        <fullName evidence="3">Uncharacterized protein</fullName>
    </submittedName>
</protein>
<name>A0ABX1ZEP9_9BACL</name>
<organism evidence="3 4">
    <name type="scientific">Paenibacillus planticolens</name>
    <dbReference type="NCBI Taxonomy" id="2654976"/>
    <lineage>
        <taxon>Bacteria</taxon>
        <taxon>Bacillati</taxon>
        <taxon>Bacillota</taxon>
        <taxon>Bacilli</taxon>
        <taxon>Bacillales</taxon>
        <taxon>Paenibacillaceae</taxon>
        <taxon>Paenibacillus</taxon>
    </lineage>
</organism>
<dbReference type="Proteomes" id="UP000618579">
    <property type="component" value="Unassembled WGS sequence"/>
</dbReference>
<feature type="compositionally biased region" description="Basic and acidic residues" evidence="2">
    <location>
        <begin position="744"/>
        <end position="760"/>
    </location>
</feature>
<dbReference type="RefSeq" id="WP_171681458.1">
    <property type="nucleotide sequence ID" value="NZ_WHNZ01000007.1"/>
</dbReference>
<reference evidence="3 4" key="1">
    <citation type="submission" date="2019-10" db="EMBL/GenBank/DDBJ databases">
        <title>Description of Paenibacillus pedi sp. nov.</title>
        <authorList>
            <person name="Carlier A."/>
            <person name="Qi S."/>
        </authorList>
    </citation>
    <scope>NUCLEOTIDE SEQUENCE [LARGE SCALE GENOMIC DNA]</scope>
    <source>
        <strain evidence="3 4">LMG 31457</strain>
    </source>
</reference>